<feature type="binding site" evidence="2">
    <location>
        <position position="75"/>
    </location>
    <ligand>
        <name>Mg(2+)</name>
        <dbReference type="ChEBI" id="CHEBI:18420"/>
    </ligand>
</feature>
<keyword evidence="2" id="KW-0479">Metal-binding</keyword>
<dbReference type="PIRSF" id="PIRSF006755">
    <property type="entry name" value="DTB_synth"/>
    <property type="match status" value="1"/>
</dbReference>
<evidence type="ECO:0000256" key="1">
    <source>
        <dbReference type="ARBA" id="ARBA00022756"/>
    </source>
</evidence>
<comment type="catalytic activity">
    <reaction evidence="2">
        <text>(7R,8S)-7,8-diammoniononanoate + CO2 + ATP = (4R,5S)-dethiobiotin + ADP + phosphate + 3 H(+)</text>
        <dbReference type="Rhea" id="RHEA:15805"/>
        <dbReference type="ChEBI" id="CHEBI:15378"/>
        <dbReference type="ChEBI" id="CHEBI:16526"/>
        <dbReference type="ChEBI" id="CHEBI:30616"/>
        <dbReference type="ChEBI" id="CHEBI:43474"/>
        <dbReference type="ChEBI" id="CHEBI:149469"/>
        <dbReference type="ChEBI" id="CHEBI:149473"/>
        <dbReference type="ChEBI" id="CHEBI:456216"/>
        <dbReference type="EC" id="6.3.3.3"/>
    </reaction>
</comment>
<name>V8CAU1_9HELI</name>
<dbReference type="STRING" id="1357400.HMPREF2086_00878"/>
<dbReference type="EC" id="6.3.3.3" evidence="2"/>
<reference evidence="3 4" key="1">
    <citation type="journal article" date="2014" name="Genome Announc.">
        <title>Draft genome sequences of six enterohepatic helicobacter species isolated from humans and one from rhesus macaques.</title>
        <authorList>
            <person name="Shen Z."/>
            <person name="Sheh A."/>
            <person name="Young S.K."/>
            <person name="Abouelliel A."/>
            <person name="Ward D.V."/>
            <person name="Earl A.M."/>
            <person name="Fox J.G."/>
        </authorList>
    </citation>
    <scope>NUCLEOTIDE SEQUENCE [LARGE SCALE GENOMIC DNA]</scope>
    <source>
        <strain evidence="3 4">MIT 99-5501</strain>
    </source>
</reference>
<feature type="binding site" evidence="2">
    <location>
        <position position="139"/>
    </location>
    <ligand>
        <name>Mg(2+)</name>
        <dbReference type="ChEBI" id="CHEBI:18420"/>
    </ligand>
</feature>
<feature type="active site" evidence="2">
    <location>
        <position position="32"/>
    </location>
</feature>
<dbReference type="GO" id="GO:0000287">
    <property type="term" value="F:magnesium ion binding"/>
    <property type="evidence" value="ECO:0007669"/>
    <property type="project" value="UniProtKB-UniRule"/>
</dbReference>
<dbReference type="GO" id="GO:0009102">
    <property type="term" value="P:biotin biosynthetic process"/>
    <property type="evidence" value="ECO:0007669"/>
    <property type="project" value="UniProtKB-UniRule"/>
</dbReference>
<comment type="pathway">
    <text evidence="2">Cofactor biosynthesis; biotin biosynthesis; biotin from 7,8-diaminononanoate: step 1/2.</text>
</comment>
<dbReference type="GO" id="GO:0004141">
    <property type="term" value="F:dethiobiotin synthase activity"/>
    <property type="evidence" value="ECO:0007669"/>
    <property type="project" value="UniProtKB-UniRule"/>
</dbReference>
<dbReference type="SUPFAM" id="SSF52540">
    <property type="entry name" value="P-loop containing nucleoside triphosphate hydrolases"/>
    <property type="match status" value="1"/>
</dbReference>
<keyword evidence="2" id="KW-0067">ATP-binding</keyword>
<comment type="cofactor">
    <cofactor evidence="2">
        <name>Mg(2+)</name>
        <dbReference type="ChEBI" id="CHEBI:18420"/>
    </cofactor>
</comment>
<keyword evidence="1 2" id="KW-0093">Biotin biosynthesis</keyword>
<dbReference type="Proteomes" id="UP000018731">
    <property type="component" value="Unassembled WGS sequence"/>
</dbReference>
<dbReference type="AlphaFoldDB" id="V8CAU1"/>
<keyword evidence="2" id="KW-0547">Nucleotide-binding</keyword>
<feature type="binding site" evidence="2">
    <location>
        <position position="16"/>
    </location>
    <ligand>
        <name>Mg(2+)</name>
        <dbReference type="ChEBI" id="CHEBI:18420"/>
    </ligand>
</feature>
<dbReference type="PATRIC" id="fig|1357400.3.peg.1217"/>
<evidence type="ECO:0000313" key="3">
    <source>
        <dbReference type="EMBL" id="ETD24130.1"/>
    </source>
</evidence>
<proteinExistence type="inferred from homology"/>
<dbReference type="HAMAP" id="MF_00336">
    <property type="entry name" value="BioD"/>
    <property type="match status" value="1"/>
</dbReference>
<dbReference type="InterPro" id="IPR027417">
    <property type="entry name" value="P-loop_NTPase"/>
</dbReference>
<comment type="subunit">
    <text evidence="2">Homodimer.</text>
</comment>
<dbReference type="EMBL" id="AZJI01000004">
    <property type="protein sequence ID" value="ETD24130.1"/>
    <property type="molecule type" value="Genomic_DNA"/>
</dbReference>
<evidence type="ECO:0000256" key="2">
    <source>
        <dbReference type="HAMAP-Rule" id="MF_00336"/>
    </source>
</evidence>
<dbReference type="OrthoDB" id="9802097at2"/>
<dbReference type="InterPro" id="IPR004472">
    <property type="entry name" value="DTB_synth_BioD"/>
</dbReference>
<comment type="similarity">
    <text evidence="2">Belongs to the dethiobiotin synthetase family.</text>
</comment>
<comment type="subcellular location">
    <subcellularLocation>
        <location evidence="2">Cytoplasm</location>
    </subcellularLocation>
</comment>
<gene>
    <name evidence="2" type="primary">bioD</name>
    <name evidence="3" type="ORF">HMPREF2086_00878</name>
</gene>
<comment type="function">
    <text evidence="2">Catalyzes a mechanistically unusual reaction, the ATP-dependent insertion of CO2 between the N7 and N8 nitrogen atoms of 7,8-diaminopelargonic acid (DAPA, also called 7,8-diammoniononanoate) to form a ureido ring.</text>
</comment>
<keyword evidence="4" id="KW-1185">Reference proteome</keyword>
<keyword evidence="2" id="KW-0436">Ligase</keyword>
<feature type="binding site" evidence="2">
    <location>
        <begin position="139"/>
        <end position="142"/>
    </location>
    <ligand>
        <name>ATP</name>
        <dbReference type="ChEBI" id="CHEBI:30616"/>
    </ligand>
</feature>
<keyword evidence="2" id="KW-0963">Cytoplasm</keyword>
<accession>V8CAU1</accession>
<protein>
    <recommendedName>
        <fullName evidence="2">ATP-dependent dethiobiotin synthetase BioD</fullName>
        <ecNumber evidence="2">6.3.3.3</ecNumber>
    </recommendedName>
    <alternativeName>
        <fullName evidence="2">DTB synthetase</fullName>
        <shortName evidence="2">DTBS</shortName>
    </alternativeName>
    <alternativeName>
        <fullName evidence="2">Dethiobiotin synthase</fullName>
    </alternativeName>
</protein>
<dbReference type="GO" id="GO:0005829">
    <property type="term" value="C:cytosol"/>
    <property type="evidence" value="ECO:0007669"/>
    <property type="project" value="TreeGrafter"/>
</dbReference>
<feature type="binding site" evidence="2">
    <location>
        <begin position="12"/>
        <end position="17"/>
    </location>
    <ligand>
        <name>ATP</name>
        <dbReference type="ChEBI" id="CHEBI:30616"/>
    </ligand>
</feature>
<dbReference type="RefSeq" id="WP_023927601.1">
    <property type="nucleotide sequence ID" value="NZ_KI669454.1"/>
</dbReference>
<comment type="caution">
    <text evidence="2">Lacks conserved residue(s) required for the propagation of feature annotation.</text>
</comment>
<feature type="binding site" evidence="2">
    <location>
        <position position="75"/>
    </location>
    <ligand>
        <name>ATP</name>
        <dbReference type="ChEBI" id="CHEBI:30616"/>
    </ligand>
</feature>
<organism evidence="3 4">
    <name type="scientific">Helicobacter macacae MIT 99-5501</name>
    <dbReference type="NCBI Taxonomy" id="1357400"/>
    <lineage>
        <taxon>Bacteria</taxon>
        <taxon>Pseudomonadati</taxon>
        <taxon>Campylobacterota</taxon>
        <taxon>Epsilonproteobacteria</taxon>
        <taxon>Campylobacterales</taxon>
        <taxon>Helicobacteraceae</taxon>
        <taxon>Helicobacter</taxon>
    </lineage>
</organism>
<keyword evidence="2" id="KW-0460">Magnesium</keyword>
<dbReference type="Pfam" id="PF13500">
    <property type="entry name" value="AAA_26"/>
    <property type="match status" value="2"/>
</dbReference>
<dbReference type="eggNOG" id="COG0132">
    <property type="taxonomic scope" value="Bacteria"/>
</dbReference>
<dbReference type="PANTHER" id="PTHR43210:SF5">
    <property type="entry name" value="DETHIOBIOTIN SYNTHETASE"/>
    <property type="match status" value="1"/>
</dbReference>
<dbReference type="GO" id="GO:0005524">
    <property type="term" value="F:ATP binding"/>
    <property type="evidence" value="ECO:0007669"/>
    <property type="project" value="UniProtKB-UniRule"/>
</dbReference>
<dbReference type="Gene3D" id="3.40.50.300">
    <property type="entry name" value="P-loop containing nucleotide triphosphate hydrolases"/>
    <property type="match status" value="1"/>
</dbReference>
<comment type="caution">
    <text evidence="3">The sequence shown here is derived from an EMBL/GenBank/DDBJ whole genome shotgun (WGS) entry which is preliminary data.</text>
</comment>
<evidence type="ECO:0000313" key="4">
    <source>
        <dbReference type="Proteomes" id="UP000018731"/>
    </source>
</evidence>
<dbReference type="CDD" id="cd03109">
    <property type="entry name" value="DTBS"/>
    <property type="match status" value="1"/>
</dbReference>
<dbReference type="UniPathway" id="UPA00078">
    <property type="reaction ID" value="UER00161"/>
</dbReference>
<dbReference type="PANTHER" id="PTHR43210">
    <property type="entry name" value="DETHIOBIOTIN SYNTHETASE"/>
    <property type="match status" value="1"/>
</dbReference>
<dbReference type="HOGENOM" id="CLU_072551_2_0_7"/>
<sequence length="259" mass="29256">MAQIYVAGIHTDAGKTHFSAAFCKAFGYSYFKLIQAGTPTDTQRVSELLKLSQDKECKHHSVSTIRHKNQKNNSDTKMANNSQTKICQTKINQTKIHKAKIHKEGISLATPTSPHIAKIRENIYYDKIPLPQDENCLIELAGGLYTPFDEHCCMIDFMRENPVATVLVGRYYLGCINHILLSLQALKQANIKVLCLVMSGRDSAQDDLANESDLIDRFISDYALVPIVHLPFFEDRVDDFVHSAEVLYEEISEKVDFGF</sequence>